<organism evidence="7 8">
    <name type="scientific">Naegleria fowleri</name>
    <name type="common">Brain eating amoeba</name>
    <dbReference type="NCBI Taxonomy" id="5763"/>
    <lineage>
        <taxon>Eukaryota</taxon>
        <taxon>Discoba</taxon>
        <taxon>Heterolobosea</taxon>
        <taxon>Tetramitia</taxon>
        <taxon>Eutetramitia</taxon>
        <taxon>Vahlkampfiidae</taxon>
        <taxon>Naegleria</taxon>
    </lineage>
</organism>
<keyword evidence="5" id="KW-0408">Iron</keyword>
<dbReference type="PROSITE" id="PS51471">
    <property type="entry name" value="FE2OG_OXY"/>
    <property type="match status" value="1"/>
</dbReference>
<dbReference type="VEuPathDB" id="AmoebaDB:FDP41_006676"/>
<dbReference type="Pfam" id="PF13640">
    <property type="entry name" value="2OG-FeII_Oxy_3"/>
    <property type="match status" value="1"/>
</dbReference>
<dbReference type="InterPro" id="IPR005123">
    <property type="entry name" value="Oxoglu/Fe-dep_dioxygenase_dom"/>
</dbReference>
<evidence type="ECO:0000256" key="5">
    <source>
        <dbReference type="ARBA" id="ARBA00023004"/>
    </source>
</evidence>
<dbReference type="PANTHER" id="PTHR10869:SF246">
    <property type="entry name" value="TRANSMEMBRANE PROLYL 4-HYDROXYLASE"/>
    <property type="match status" value="1"/>
</dbReference>
<proteinExistence type="predicted"/>
<dbReference type="OMA" id="VNRADVC"/>
<keyword evidence="2" id="KW-0479">Metal-binding</keyword>
<dbReference type="GO" id="GO:0005506">
    <property type="term" value="F:iron ion binding"/>
    <property type="evidence" value="ECO:0007669"/>
    <property type="project" value="InterPro"/>
</dbReference>
<dbReference type="OrthoDB" id="69177at2759"/>
<gene>
    <name evidence="7" type="ORF">FDP41_006676</name>
</gene>
<evidence type="ECO:0000256" key="4">
    <source>
        <dbReference type="ARBA" id="ARBA00023002"/>
    </source>
</evidence>
<evidence type="ECO:0000313" key="8">
    <source>
        <dbReference type="Proteomes" id="UP000444721"/>
    </source>
</evidence>
<dbReference type="GO" id="GO:0005783">
    <property type="term" value="C:endoplasmic reticulum"/>
    <property type="evidence" value="ECO:0007669"/>
    <property type="project" value="TreeGrafter"/>
</dbReference>
<dbReference type="PANTHER" id="PTHR10869">
    <property type="entry name" value="PROLYL 4-HYDROXYLASE ALPHA SUBUNIT"/>
    <property type="match status" value="1"/>
</dbReference>
<keyword evidence="3" id="KW-0223">Dioxygenase</keyword>
<dbReference type="GeneID" id="68113894"/>
<dbReference type="EMBL" id="VFQX01000053">
    <property type="protein sequence ID" value="KAF0974066.1"/>
    <property type="molecule type" value="Genomic_DNA"/>
</dbReference>
<keyword evidence="8" id="KW-1185">Reference proteome</keyword>
<dbReference type="GO" id="GO:0031418">
    <property type="term" value="F:L-ascorbic acid binding"/>
    <property type="evidence" value="ECO:0007669"/>
    <property type="project" value="InterPro"/>
</dbReference>
<dbReference type="VEuPathDB" id="AmoebaDB:NfTy_074510"/>
<dbReference type="InterPro" id="IPR006620">
    <property type="entry name" value="Pro_4_hyd_alph"/>
</dbReference>
<comment type="cofactor">
    <cofactor evidence="1">
        <name>L-ascorbate</name>
        <dbReference type="ChEBI" id="CHEBI:38290"/>
    </cofactor>
</comment>
<dbReference type="InterPro" id="IPR044862">
    <property type="entry name" value="Pro_4_hyd_alph_FE2OG_OXY"/>
</dbReference>
<evidence type="ECO:0000313" key="7">
    <source>
        <dbReference type="EMBL" id="KAF0974066.1"/>
    </source>
</evidence>
<dbReference type="VEuPathDB" id="AmoebaDB:NF0106670"/>
<dbReference type="AlphaFoldDB" id="A0A6A5BHA0"/>
<evidence type="ECO:0000256" key="3">
    <source>
        <dbReference type="ARBA" id="ARBA00022964"/>
    </source>
</evidence>
<protein>
    <recommendedName>
        <fullName evidence="6">Fe2OG dioxygenase domain-containing protein</fullName>
    </recommendedName>
</protein>
<dbReference type="InterPro" id="IPR045054">
    <property type="entry name" value="P4HA-like"/>
</dbReference>
<dbReference type="SMART" id="SM00702">
    <property type="entry name" value="P4Hc"/>
    <property type="match status" value="1"/>
</dbReference>
<feature type="domain" description="Fe2OG dioxygenase" evidence="6">
    <location>
        <begin position="123"/>
        <end position="239"/>
    </location>
</feature>
<dbReference type="RefSeq" id="XP_044558779.1">
    <property type="nucleotide sequence ID" value="XM_044710336.1"/>
</dbReference>
<dbReference type="Gene3D" id="2.60.120.620">
    <property type="entry name" value="q2cbj1_9rhob like domain"/>
    <property type="match status" value="1"/>
</dbReference>
<evidence type="ECO:0000256" key="1">
    <source>
        <dbReference type="ARBA" id="ARBA00001961"/>
    </source>
</evidence>
<evidence type="ECO:0000259" key="6">
    <source>
        <dbReference type="PROSITE" id="PS51471"/>
    </source>
</evidence>
<dbReference type="Proteomes" id="UP000444721">
    <property type="component" value="Unassembled WGS sequence"/>
</dbReference>
<sequence>MQVSQLAPGIFYFKHLLSEQECLDMIHHGERLNTFQSVPPTGSGNKNSLVWCGVNANEVRNNQRIILESTLFSREWSERLYDRIALHLPQDLTFRLRALPEEVNRADVCPNVEKALEWKLCSVSDKFRLYKYEKKQHFLKHFDGTNKRILSQLTSDISDKKEEFVKAQYVEQSFLTMLIYLNSVQDGGETQFFDYYSKKETFQVKPERGSALVFCHEMLHQGNDVLSGVKYLLRTDVCYMKKKDIVESSRYVNPKTLKDPSRIKEVSNQQQKKQKTRSYASLPEGRYHVGDWQIMYHPSCQLYTD</sequence>
<dbReference type="GO" id="GO:0004656">
    <property type="term" value="F:procollagen-proline 4-dioxygenase activity"/>
    <property type="evidence" value="ECO:0007669"/>
    <property type="project" value="TreeGrafter"/>
</dbReference>
<name>A0A6A5BHA0_NAEFO</name>
<accession>A0A6A5BHA0</accession>
<reference evidence="7 8" key="1">
    <citation type="journal article" date="2019" name="Sci. Rep.">
        <title>Nanopore sequencing improves the draft genome of the human pathogenic amoeba Naegleria fowleri.</title>
        <authorList>
            <person name="Liechti N."/>
            <person name="Schurch N."/>
            <person name="Bruggmann R."/>
            <person name="Wittwer M."/>
        </authorList>
    </citation>
    <scope>NUCLEOTIDE SEQUENCE [LARGE SCALE GENOMIC DNA]</scope>
    <source>
        <strain evidence="7 8">ATCC 30894</strain>
    </source>
</reference>
<comment type="caution">
    <text evidence="7">The sequence shown here is derived from an EMBL/GenBank/DDBJ whole genome shotgun (WGS) entry which is preliminary data.</text>
</comment>
<evidence type="ECO:0000256" key="2">
    <source>
        <dbReference type="ARBA" id="ARBA00022723"/>
    </source>
</evidence>
<keyword evidence="4" id="KW-0560">Oxidoreductase</keyword>